<dbReference type="AlphaFoldDB" id="A0A6E8VZI9"/>
<evidence type="ECO:0000313" key="1">
    <source>
        <dbReference type="EnsemblMetazoa" id="ACON010144-PA"/>
    </source>
</evidence>
<sequence length="110" mass="12029">FYVEWNAVIQYIISNTIRRFAFVSFHCFLSASKRWFNYANSNCTRHGCSFSWSTYAADDATPIPVIASASAATTKSSCTTSFTSSGCHVCCVTTVDATASIINDLSINAR</sequence>
<protein>
    <submittedName>
        <fullName evidence="1">Uncharacterized protein</fullName>
    </submittedName>
</protein>
<reference evidence="1" key="2">
    <citation type="submission" date="2020-05" db="UniProtKB">
        <authorList>
            <consortium name="EnsemblMetazoa"/>
        </authorList>
    </citation>
    <scope>IDENTIFICATION</scope>
    <source>
        <strain evidence="1">Ngousso</strain>
    </source>
</reference>
<dbReference type="EnsemblMetazoa" id="ACON010144-RA">
    <property type="protein sequence ID" value="ACON010144-PA"/>
    <property type="gene ID" value="ACON010144"/>
</dbReference>
<dbReference type="VEuPathDB" id="VectorBase:ACON010144"/>
<name>A0A6E8VZI9_ANOCL</name>
<reference key="1">
    <citation type="journal article" date="2019" name="Genes (Basel)">
        <title>A High-Quality De novo Genome Assembly from a Single Mosquito Using PacBio Sequencing.</title>
        <authorList>
            <person name="Kingan S.B."/>
            <person name="Heaton H."/>
            <person name="Cudini J."/>
            <person name="Lambert C.C."/>
            <person name="Baybayan P."/>
            <person name="Galvin B.D."/>
            <person name="Durbin R."/>
            <person name="Korlach J."/>
            <person name="Lawniczak M.K.N."/>
        </authorList>
    </citation>
    <scope>NUCLEOTIDE SEQUENCE [LARGE SCALE GENOMIC DNA]</scope>
    <source>
        <strain>Mali-NIH</strain>
    </source>
</reference>
<keyword evidence="2" id="KW-1185">Reference proteome</keyword>
<evidence type="ECO:0000313" key="2">
    <source>
        <dbReference type="Proteomes" id="UP001105220"/>
    </source>
</evidence>
<accession>A0A6E8VZI9</accession>
<organism evidence="1 2">
    <name type="scientific">Anopheles coluzzii</name>
    <name type="common">African malaria mosquito</name>
    <dbReference type="NCBI Taxonomy" id="1518534"/>
    <lineage>
        <taxon>Eukaryota</taxon>
        <taxon>Metazoa</taxon>
        <taxon>Ecdysozoa</taxon>
        <taxon>Arthropoda</taxon>
        <taxon>Hexapoda</taxon>
        <taxon>Insecta</taxon>
        <taxon>Pterygota</taxon>
        <taxon>Neoptera</taxon>
        <taxon>Endopterygota</taxon>
        <taxon>Diptera</taxon>
        <taxon>Nematocera</taxon>
        <taxon>Culicoidea</taxon>
        <taxon>Culicidae</taxon>
        <taxon>Anophelinae</taxon>
        <taxon>Anopheles</taxon>
    </lineage>
</organism>
<dbReference type="Proteomes" id="UP001105220">
    <property type="component" value="Unplaced"/>
</dbReference>
<proteinExistence type="predicted"/>